<reference evidence="1 2" key="2">
    <citation type="journal article" date="2008" name="Nature">
        <title>The Phaeodactylum genome reveals the evolutionary history of diatom genomes.</title>
        <authorList>
            <person name="Bowler C."/>
            <person name="Allen A.E."/>
            <person name="Badger J.H."/>
            <person name="Grimwood J."/>
            <person name="Jabbari K."/>
            <person name="Kuo A."/>
            <person name="Maheswari U."/>
            <person name="Martens C."/>
            <person name="Maumus F."/>
            <person name="Otillar R.P."/>
            <person name="Rayko E."/>
            <person name="Salamov A."/>
            <person name="Vandepoele K."/>
            <person name="Beszteri B."/>
            <person name="Gruber A."/>
            <person name="Heijde M."/>
            <person name="Katinka M."/>
            <person name="Mock T."/>
            <person name="Valentin K."/>
            <person name="Verret F."/>
            <person name="Berges J.A."/>
            <person name="Brownlee C."/>
            <person name="Cadoret J.P."/>
            <person name="Chiovitti A."/>
            <person name="Choi C.J."/>
            <person name="Coesel S."/>
            <person name="De Martino A."/>
            <person name="Detter J.C."/>
            <person name="Durkin C."/>
            <person name="Falciatore A."/>
            <person name="Fournet J."/>
            <person name="Haruta M."/>
            <person name="Huysman M.J."/>
            <person name="Jenkins B.D."/>
            <person name="Jiroutova K."/>
            <person name="Jorgensen R.E."/>
            <person name="Joubert Y."/>
            <person name="Kaplan A."/>
            <person name="Kroger N."/>
            <person name="Kroth P.G."/>
            <person name="La Roche J."/>
            <person name="Lindquist E."/>
            <person name="Lommer M."/>
            <person name="Martin-Jezequel V."/>
            <person name="Lopez P.J."/>
            <person name="Lucas S."/>
            <person name="Mangogna M."/>
            <person name="McGinnis K."/>
            <person name="Medlin L.K."/>
            <person name="Montsant A."/>
            <person name="Oudot-Le Secq M.P."/>
            <person name="Napoli C."/>
            <person name="Obornik M."/>
            <person name="Parker M.S."/>
            <person name="Petit J.L."/>
            <person name="Porcel B.M."/>
            <person name="Poulsen N."/>
            <person name="Robison M."/>
            <person name="Rychlewski L."/>
            <person name="Rynearson T.A."/>
            <person name="Schmutz J."/>
            <person name="Shapiro H."/>
            <person name="Siaut M."/>
            <person name="Stanley M."/>
            <person name="Sussman M.R."/>
            <person name="Taylor A.R."/>
            <person name="Vardi A."/>
            <person name="von Dassow P."/>
            <person name="Vyverman W."/>
            <person name="Willis A."/>
            <person name="Wyrwicz L.S."/>
            <person name="Rokhsar D.S."/>
            <person name="Weissenbach J."/>
            <person name="Armbrust E.V."/>
            <person name="Green B.R."/>
            <person name="Van de Peer Y."/>
            <person name="Grigoriev I.V."/>
        </authorList>
    </citation>
    <scope>NUCLEOTIDE SEQUENCE [LARGE SCALE GENOMIC DNA]</scope>
    <source>
        <strain evidence="1 2">CCMP1335</strain>
    </source>
</reference>
<reference evidence="1 2" key="1">
    <citation type="journal article" date="2004" name="Science">
        <title>The genome of the diatom Thalassiosira pseudonana: ecology, evolution, and metabolism.</title>
        <authorList>
            <person name="Armbrust E.V."/>
            <person name="Berges J.A."/>
            <person name="Bowler C."/>
            <person name="Green B.R."/>
            <person name="Martinez D."/>
            <person name="Putnam N.H."/>
            <person name="Zhou S."/>
            <person name="Allen A.E."/>
            <person name="Apt K.E."/>
            <person name="Bechner M."/>
            <person name="Brzezinski M.A."/>
            <person name="Chaal B.K."/>
            <person name="Chiovitti A."/>
            <person name="Davis A.K."/>
            <person name="Demarest M.S."/>
            <person name="Detter J.C."/>
            <person name="Glavina T."/>
            <person name="Goodstein D."/>
            <person name="Hadi M.Z."/>
            <person name="Hellsten U."/>
            <person name="Hildebrand M."/>
            <person name="Jenkins B.D."/>
            <person name="Jurka J."/>
            <person name="Kapitonov V.V."/>
            <person name="Kroger N."/>
            <person name="Lau W.W."/>
            <person name="Lane T.W."/>
            <person name="Larimer F.W."/>
            <person name="Lippmeier J.C."/>
            <person name="Lucas S."/>
            <person name="Medina M."/>
            <person name="Montsant A."/>
            <person name="Obornik M."/>
            <person name="Parker M.S."/>
            <person name="Palenik B."/>
            <person name="Pazour G.J."/>
            <person name="Richardson P.M."/>
            <person name="Rynearson T.A."/>
            <person name="Saito M.A."/>
            <person name="Schwartz D.C."/>
            <person name="Thamatrakoln K."/>
            <person name="Valentin K."/>
            <person name="Vardi A."/>
            <person name="Wilkerson F.P."/>
            <person name="Rokhsar D.S."/>
        </authorList>
    </citation>
    <scope>NUCLEOTIDE SEQUENCE [LARGE SCALE GENOMIC DNA]</scope>
    <source>
        <strain evidence="1 2">CCMP1335</strain>
    </source>
</reference>
<dbReference type="PaxDb" id="35128-Thaps261001"/>
<dbReference type="Proteomes" id="UP000001449">
    <property type="component" value="Chromosome 1"/>
</dbReference>
<sequence>SCNCCPPKIIRCCSGGIPSFSAILALTSSIDSPSSTSMETVLPVRVLTKSCI</sequence>
<dbReference type="InParanoid" id="B8BR82"/>
<dbReference type="AlphaFoldDB" id="B8BR82"/>
<dbReference type="HOGENOM" id="CLU_200133_0_0_1"/>
<organism evidence="1 2">
    <name type="scientific">Thalassiosira pseudonana</name>
    <name type="common">Marine diatom</name>
    <name type="synonym">Cyclotella nana</name>
    <dbReference type="NCBI Taxonomy" id="35128"/>
    <lineage>
        <taxon>Eukaryota</taxon>
        <taxon>Sar</taxon>
        <taxon>Stramenopiles</taxon>
        <taxon>Ochrophyta</taxon>
        <taxon>Bacillariophyta</taxon>
        <taxon>Coscinodiscophyceae</taxon>
        <taxon>Thalassiosirophycidae</taxon>
        <taxon>Thalassiosirales</taxon>
        <taxon>Thalassiosiraceae</taxon>
        <taxon>Thalassiosira</taxon>
    </lineage>
</organism>
<dbReference type="KEGG" id="tps:THAPSDRAFT_261001"/>
<feature type="non-terminal residue" evidence="1">
    <location>
        <position position="1"/>
    </location>
</feature>
<evidence type="ECO:0000313" key="1">
    <source>
        <dbReference type="EMBL" id="EED95919.1"/>
    </source>
</evidence>
<protein>
    <submittedName>
        <fullName evidence="1">Uncharacterized protein</fullName>
    </submittedName>
</protein>
<name>B8BR82_THAPS</name>
<dbReference type="GeneID" id="7445030"/>
<proteinExistence type="predicted"/>
<feature type="non-terminal residue" evidence="1">
    <location>
        <position position="52"/>
    </location>
</feature>
<dbReference type="EMBL" id="CM000638">
    <property type="protein sequence ID" value="EED95919.1"/>
    <property type="molecule type" value="Genomic_DNA"/>
</dbReference>
<evidence type="ECO:0000313" key="2">
    <source>
        <dbReference type="Proteomes" id="UP000001449"/>
    </source>
</evidence>
<dbReference type="RefSeq" id="XP_002286278.1">
    <property type="nucleotide sequence ID" value="XM_002286242.1"/>
</dbReference>
<accession>B8BR82</accession>
<gene>
    <name evidence="1" type="ORF">THAPSDRAFT_261001</name>
</gene>
<keyword evidence="2" id="KW-1185">Reference proteome</keyword>